<sequence>MTRPKEATTIASGAKRPAKNAAKASATKRFGTFGGVFTPCTLTILGVILFLRFGEVVGNAGILQSFLVVLISVAITSLTAISLSAVATNTRVRGGGVYYLVSRSLGVEFGGAIGLTFFGAQAVSVSMYVVGFTEAFMAAFPTINLPVWLIGSLVNLGVFACVYVGAGWTIKIQYGILAALVLSLLSFFAGALPSASWGQFVENLGPDYRTGSSFFSMFALFFPAATGIMAGANMSGDLRDPGKSIPVGTLGAIGTTSIIYLLMALMLGASASRSSLLDDPLIVKDLSFWPLLVTVGVFAATLSSALSSMMGAPRILQALARDQIFARLRTFATGSGESNEPRPAIILTAIISGLGVLAGSLDTIAPIITMCFMITYGYLNLATFYEAYTGNPSYRPTFRFSHWSTALAGTVSCVVVMFLVSPFWAILSIIGISVLQWYIARKKIEAAWGDVQSGTVFERTRLNLLRLEEDLYHPKNWRPSILALSGGAWTRPHLAVYGQWLTGGCGILTLAQIIAGEVDSRLERRASQEEALRSFIRDKELEAFPAVLVAPSLTVGIEALVQCYGIGALRPNLILMGWSSDVDRMNSIAGALRTVARLGRSIVIVRYRETTADPWVAPMGTIDVWWRGKANGHLLILLAYLFAQNDAWRGRPIRLLRMISSEAGREEATRHLESLLGDARIRATPVVVVADDFLSTIRHVSGGAAVVFLGFAPPEQGEELTFFHHTNDLMEDLPTVISVWSAGDSHLEA</sequence>
<keyword evidence="4 7" id="KW-0812">Transmembrane</keyword>
<dbReference type="OrthoDB" id="3181223at2"/>
<feature type="transmembrane region" description="Helical" evidence="7">
    <location>
        <begin position="244"/>
        <end position="267"/>
    </location>
</feature>
<keyword evidence="3" id="KW-0813">Transport</keyword>
<dbReference type="AlphaFoldDB" id="A0A518BA30"/>
<feature type="transmembrane region" description="Helical" evidence="7">
    <location>
        <begin position="65"/>
        <end position="88"/>
    </location>
</feature>
<evidence type="ECO:0000256" key="3">
    <source>
        <dbReference type="ARBA" id="ARBA00022448"/>
    </source>
</evidence>
<dbReference type="InterPro" id="IPR004841">
    <property type="entry name" value="AA-permease/SLC12A_dom"/>
</dbReference>
<feature type="transmembrane region" description="Helical" evidence="7">
    <location>
        <begin position="212"/>
        <end position="232"/>
    </location>
</feature>
<feature type="transmembrane region" description="Helical" evidence="7">
    <location>
        <begin position="172"/>
        <end position="192"/>
    </location>
</feature>
<feature type="transmembrane region" description="Helical" evidence="7">
    <location>
        <begin position="30"/>
        <end position="53"/>
    </location>
</feature>
<dbReference type="PANTHER" id="PTHR11827">
    <property type="entry name" value="SOLUTE CARRIER FAMILY 12, CATION COTRANSPORTERS"/>
    <property type="match status" value="1"/>
</dbReference>
<dbReference type="Pfam" id="PF00324">
    <property type="entry name" value="AA_permease"/>
    <property type="match status" value="1"/>
</dbReference>
<evidence type="ECO:0000259" key="9">
    <source>
        <dbReference type="Pfam" id="PF03522"/>
    </source>
</evidence>
<feature type="transmembrane region" description="Helical" evidence="7">
    <location>
        <begin position="287"/>
        <end position="306"/>
    </location>
</feature>
<feature type="transmembrane region" description="Helical" evidence="7">
    <location>
        <begin position="109"/>
        <end position="133"/>
    </location>
</feature>
<evidence type="ECO:0000256" key="7">
    <source>
        <dbReference type="SAM" id="Phobius"/>
    </source>
</evidence>
<evidence type="ECO:0000256" key="2">
    <source>
        <dbReference type="ARBA" id="ARBA00010593"/>
    </source>
</evidence>
<dbReference type="EMBL" id="CP036279">
    <property type="protein sequence ID" value="QDU63838.1"/>
    <property type="molecule type" value="Genomic_DNA"/>
</dbReference>
<dbReference type="InterPro" id="IPR004842">
    <property type="entry name" value="SLC12A_fam"/>
</dbReference>
<comment type="subcellular location">
    <subcellularLocation>
        <location evidence="1">Membrane</location>
        <topology evidence="1">Multi-pass membrane protein</topology>
    </subcellularLocation>
</comment>
<evidence type="ECO:0000256" key="6">
    <source>
        <dbReference type="ARBA" id="ARBA00023136"/>
    </source>
</evidence>
<dbReference type="FunFam" id="1.20.1740.10:FF:000013">
    <property type="entry name" value="Solute carrier family 12 member"/>
    <property type="match status" value="1"/>
</dbReference>
<evidence type="ECO:0000256" key="1">
    <source>
        <dbReference type="ARBA" id="ARBA00004141"/>
    </source>
</evidence>
<dbReference type="GO" id="GO:0015377">
    <property type="term" value="F:chloride:monoatomic cation symporter activity"/>
    <property type="evidence" value="ECO:0007669"/>
    <property type="project" value="InterPro"/>
</dbReference>
<feature type="transmembrane region" description="Helical" evidence="7">
    <location>
        <begin position="423"/>
        <end position="440"/>
    </location>
</feature>
<reference evidence="10 11" key="1">
    <citation type="submission" date="2019-02" db="EMBL/GenBank/DDBJ databases">
        <title>Deep-cultivation of Planctomycetes and their phenomic and genomic characterization uncovers novel biology.</title>
        <authorList>
            <person name="Wiegand S."/>
            <person name="Jogler M."/>
            <person name="Boedeker C."/>
            <person name="Pinto D."/>
            <person name="Vollmers J."/>
            <person name="Rivas-Marin E."/>
            <person name="Kohn T."/>
            <person name="Peeters S.H."/>
            <person name="Heuer A."/>
            <person name="Rast P."/>
            <person name="Oberbeckmann S."/>
            <person name="Bunk B."/>
            <person name="Jeske O."/>
            <person name="Meyerdierks A."/>
            <person name="Storesund J.E."/>
            <person name="Kallscheuer N."/>
            <person name="Luecker S."/>
            <person name="Lage O.M."/>
            <person name="Pohl T."/>
            <person name="Merkel B.J."/>
            <person name="Hornburger P."/>
            <person name="Mueller R.-W."/>
            <person name="Bruemmer F."/>
            <person name="Labrenz M."/>
            <person name="Spormann A.M."/>
            <person name="Op den Camp H."/>
            <person name="Overmann J."/>
            <person name="Amann R."/>
            <person name="Jetten M.S.M."/>
            <person name="Mascher T."/>
            <person name="Medema M.H."/>
            <person name="Devos D.P."/>
            <person name="Kaster A.-K."/>
            <person name="Ovreas L."/>
            <person name="Rohde M."/>
            <person name="Galperin M.Y."/>
            <person name="Jogler C."/>
        </authorList>
    </citation>
    <scope>NUCLEOTIDE SEQUENCE [LARGE SCALE GENOMIC DNA]</scope>
    <source>
        <strain evidence="10 11">Pan216</strain>
    </source>
</reference>
<dbReference type="PANTHER" id="PTHR11827:SF72">
    <property type="entry name" value="GH08340P"/>
    <property type="match status" value="1"/>
</dbReference>
<accession>A0A518BA30</accession>
<organism evidence="10 11">
    <name type="scientific">Kolteria novifilia</name>
    <dbReference type="NCBI Taxonomy" id="2527975"/>
    <lineage>
        <taxon>Bacteria</taxon>
        <taxon>Pseudomonadati</taxon>
        <taxon>Planctomycetota</taxon>
        <taxon>Planctomycetia</taxon>
        <taxon>Kolteriales</taxon>
        <taxon>Kolteriaceae</taxon>
        <taxon>Kolteria</taxon>
    </lineage>
</organism>
<feature type="domain" description="Amino acid permease/ SLC12A" evidence="8">
    <location>
        <begin position="36"/>
        <end position="482"/>
    </location>
</feature>
<proteinExistence type="inferred from homology"/>
<dbReference type="Gene3D" id="1.20.1740.10">
    <property type="entry name" value="Amino acid/polyamine transporter I"/>
    <property type="match status" value="1"/>
</dbReference>
<protein>
    <submittedName>
        <fullName evidence="10">Amino acid permease</fullName>
    </submittedName>
</protein>
<keyword evidence="6 7" id="KW-0472">Membrane</keyword>
<feature type="transmembrane region" description="Helical" evidence="7">
    <location>
        <begin position="145"/>
        <end position="165"/>
    </location>
</feature>
<evidence type="ECO:0000259" key="8">
    <source>
        <dbReference type="Pfam" id="PF00324"/>
    </source>
</evidence>
<keyword evidence="11" id="KW-1185">Reference proteome</keyword>
<comment type="similarity">
    <text evidence="2">Belongs to the SLC12A transporter family.</text>
</comment>
<evidence type="ECO:0000313" key="10">
    <source>
        <dbReference type="EMBL" id="QDU63838.1"/>
    </source>
</evidence>
<feature type="domain" description="SLC12A transporter C-terminal" evidence="9">
    <location>
        <begin position="491"/>
        <end position="584"/>
    </location>
</feature>
<gene>
    <name evidence="10" type="ORF">Pan216_47190</name>
</gene>
<dbReference type="KEGG" id="knv:Pan216_47190"/>
<dbReference type="Proteomes" id="UP000317093">
    <property type="component" value="Chromosome"/>
</dbReference>
<name>A0A518BA30_9BACT</name>
<evidence type="ECO:0000256" key="4">
    <source>
        <dbReference type="ARBA" id="ARBA00022692"/>
    </source>
</evidence>
<evidence type="ECO:0000313" key="11">
    <source>
        <dbReference type="Proteomes" id="UP000317093"/>
    </source>
</evidence>
<keyword evidence="5 7" id="KW-1133">Transmembrane helix</keyword>
<dbReference type="RefSeq" id="WP_145261607.1">
    <property type="nucleotide sequence ID" value="NZ_CP036279.1"/>
</dbReference>
<dbReference type="Pfam" id="PF03522">
    <property type="entry name" value="SLC12"/>
    <property type="match status" value="1"/>
</dbReference>
<dbReference type="InterPro" id="IPR018491">
    <property type="entry name" value="SLC12_C"/>
</dbReference>
<evidence type="ECO:0000256" key="5">
    <source>
        <dbReference type="ARBA" id="ARBA00022989"/>
    </source>
</evidence>
<dbReference type="GO" id="GO:0016020">
    <property type="term" value="C:membrane"/>
    <property type="evidence" value="ECO:0007669"/>
    <property type="project" value="UniProtKB-SubCell"/>
</dbReference>